<evidence type="ECO:0000256" key="1">
    <source>
        <dbReference type="SAM" id="Phobius"/>
    </source>
</evidence>
<keyword evidence="1" id="KW-1133">Transmembrane helix</keyword>
<comment type="caution">
    <text evidence="2">The sequence shown here is derived from an EMBL/GenBank/DDBJ whole genome shotgun (WGS) entry which is preliminary data.</text>
</comment>
<evidence type="ECO:0000313" key="2">
    <source>
        <dbReference type="EMBL" id="EAR27441.1"/>
    </source>
</evidence>
<protein>
    <submittedName>
        <fullName evidence="2">Uncharacterized protein</fullName>
    </submittedName>
</protein>
<dbReference type="STRING" id="87626.PTD2_15417"/>
<sequence>MNTLNRRIYLFSPKLKAYNSRFNVQKTTKNAFFATLFICAQLMHSLYKKRIIIPSYFAVMFVDD</sequence>
<gene>
    <name evidence="2" type="ORF">PTD2_15417</name>
</gene>
<dbReference type="AlphaFoldDB" id="A4CCZ8"/>
<organism evidence="2 3">
    <name type="scientific">Pseudoalteromonas tunicata D2</name>
    <dbReference type="NCBI Taxonomy" id="87626"/>
    <lineage>
        <taxon>Bacteria</taxon>
        <taxon>Pseudomonadati</taxon>
        <taxon>Pseudomonadota</taxon>
        <taxon>Gammaproteobacteria</taxon>
        <taxon>Alteromonadales</taxon>
        <taxon>Pseudoalteromonadaceae</taxon>
        <taxon>Pseudoalteromonas</taxon>
    </lineage>
</organism>
<reference evidence="2 3" key="1">
    <citation type="submission" date="2006-02" db="EMBL/GenBank/DDBJ databases">
        <authorList>
            <person name="Moran M.A."/>
            <person name="Kjelleberg S."/>
            <person name="Egan S."/>
            <person name="Saunders N."/>
            <person name="Thomas T."/>
            <person name="Ferriera S."/>
            <person name="Johnson J."/>
            <person name="Kravitz S."/>
            <person name="Halpern A."/>
            <person name="Remington K."/>
            <person name="Beeson K."/>
            <person name="Tran B."/>
            <person name="Rogers Y.-H."/>
            <person name="Friedman R."/>
            <person name="Venter J.C."/>
        </authorList>
    </citation>
    <scope>NUCLEOTIDE SEQUENCE [LARGE SCALE GENOMIC DNA]</scope>
    <source>
        <strain evidence="2 3">D2</strain>
    </source>
</reference>
<name>A4CCZ8_9GAMM</name>
<accession>A4CCZ8</accession>
<dbReference type="EMBL" id="AAOH01000006">
    <property type="protein sequence ID" value="EAR27441.1"/>
    <property type="molecule type" value="Genomic_DNA"/>
</dbReference>
<feature type="transmembrane region" description="Helical" evidence="1">
    <location>
        <begin position="30"/>
        <end position="47"/>
    </location>
</feature>
<evidence type="ECO:0000313" key="3">
    <source>
        <dbReference type="Proteomes" id="UP000006201"/>
    </source>
</evidence>
<dbReference type="Proteomes" id="UP000006201">
    <property type="component" value="Unassembled WGS sequence"/>
</dbReference>
<dbReference type="HOGENOM" id="CLU_2864549_0_0_6"/>
<keyword evidence="1" id="KW-0472">Membrane</keyword>
<keyword evidence="1" id="KW-0812">Transmembrane</keyword>
<keyword evidence="3" id="KW-1185">Reference proteome</keyword>
<proteinExistence type="predicted"/>